<gene>
    <name evidence="1" type="ORF">ACD_78C00144G0003</name>
</gene>
<dbReference type="AlphaFoldDB" id="K1XIM3"/>
<comment type="caution">
    <text evidence="1">The sequence shown here is derived from an EMBL/GenBank/DDBJ whole genome shotgun (WGS) entry which is preliminary data.</text>
</comment>
<organism evidence="1">
    <name type="scientific">uncultured bacterium</name>
    <name type="common">gcode 4</name>
    <dbReference type="NCBI Taxonomy" id="1234023"/>
    <lineage>
        <taxon>Bacteria</taxon>
        <taxon>environmental samples</taxon>
    </lineage>
</organism>
<reference evidence="1" key="1">
    <citation type="journal article" date="2012" name="Science">
        <title>Fermentation, hydrogen, and sulfur metabolism in multiple uncultivated bacterial phyla.</title>
        <authorList>
            <person name="Wrighton K.C."/>
            <person name="Thomas B.C."/>
            <person name="Sharon I."/>
            <person name="Miller C.S."/>
            <person name="Castelle C.J."/>
            <person name="VerBerkmoes N.C."/>
            <person name="Wilkins M.J."/>
            <person name="Hettich R.L."/>
            <person name="Lipton M.S."/>
            <person name="Williams K.H."/>
            <person name="Long P.E."/>
            <person name="Banfield J.F."/>
        </authorList>
    </citation>
    <scope>NUCLEOTIDE SEQUENCE [LARGE SCALE GENOMIC DNA]</scope>
</reference>
<dbReference type="InterPro" id="IPR027417">
    <property type="entry name" value="P-loop_NTPase"/>
</dbReference>
<protein>
    <submittedName>
        <fullName evidence="1">Uncharacterized protein</fullName>
    </submittedName>
</protein>
<dbReference type="EMBL" id="AMFJ01034144">
    <property type="protein sequence ID" value="EKD30140.1"/>
    <property type="molecule type" value="Genomic_DNA"/>
</dbReference>
<proteinExistence type="predicted"/>
<dbReference type="Pfam" id="PF13671">
    <property type="entry name" value="AAA_33"/>
    <property type="match status" value="1"/>
</dbReference>
<evidence type="ECO:0000313" key="1">
    <source>
        <dbReference type="EMBL" id="EKD30140.1"/>
    </source>
</evidence>
<dbReference type="Gene3D" id="3.40.50.300">
    <property type="entry name" value="P-loop containing nucleotide triphosphate hydrolases"/>
    <property type="match status" value="1"/>
</dbReference>
<accession>K1XIM3</accession>
<name>K1XIM3_9BACT</name>
<dbReference type="SUPFAM" id="SSF52540">
    <property type="entry name" value="P-loop containing nucleoside triphosphate hydrolases"/>
    <property type="match status" value="1"/>
</dbReference>
<sequence length="168" mass="19692">MNNKLIVVFGLPWSGKSTVARVIHEYYGDKSIVLRTDEIRQELFPISEYTQEESNIIYAEFYKRAEYFLNVGKIVILDGVFAKQSERDYAQFLVKKVGSFCSFIQVISDEKYIKKRLIQRKWDVSEADYEVYIKLKAYFEKIVGKCNIIDNSGNMKDLELSILSILNW</sequence>